<dbReference type="PROSITE" id="PS50294">
    <property type="entry name" value="WD_REPEATS_REGION"/>
    <property type="match status" value="1"/>
</dbReference>
<feature type="compositionally biased region" description="Acidic residues" evidence="4">
    <location>
        <begin position="784"/>
        <end position="805"/>
    </location>
</feature>
<proteinExistence type="predicted"/>
<dbReference type="InterPro" id="IPR001680">
    <property type="entry name" value="WD40_rpt"/>
</dbReference>
<dbReference type="SMART" id="SM00320">
    <property type="entry name" value="WD40"/>
    <property type="match status" value="4"/>
</dbReference>
<dbReference type="PANTHER" id="PTHR15574:SF40">
    <property type="entry name" value="WD AND TETRATRICOPEPTIDE REPEATS PROTEIN 1"/>
    <property type="match status" value="1"/>
</dbReference>
<feature type="compositionally biased region" description="Acidic residues" evidence="4">
    <location>
        <begin position="629"/>
        <end position="677"/>
    </location>
</feature>
<gene>
    <name evidence="5" type="ORF">PSANT_04841</name>
</gene>
<dbReference type="Pfam" id="PF00400">
    <property type="entry name" value="WD40"/>
    <property type="match status" value="2"/>
</dbReference>
<dbReference type="AlphaFoldDB" id="A0A5C3FRU3"/>
<feature type="compositionally biased region" description="Basic and acidic residues" evidence="4">
    <location>
        <begin position="10"/>
        <end position="27"/>
    </location>
</feature>
<evidence type="ECO:0000256" key="3">
    <source>
        <dbReference type="PROSITE-ProRule" id="PRU00221"/>
    </source>
</evidence>
<dbReference type="OrthoDB" id="4869960at2759"/>
<keyword evidence="2" id="KW-0677">Repeat</keyword>
<sequence length="900" mass="97808">MPTSKRKRGHSDNAARQRDDRSVDAHAGIDLDDAEKLPSRLDSLYLPRSGLSFVADEKWGRVPFGASSRSIGQVVAHRRSALQHNIEREQFRIRRSLGGHTSCVNALAISRGQGRWLASGGDDCDIHVRDLFLNIDSNDDPVTPIVSLHGHQSNIFSISWAAQNKYLFSTGNDSQILYYDVEHSSMPLRSYVEKGPEARSPLNHGSIGGHDDSVPEISAHPTNPNLLLSCDDAGNLNLIDIRLPHERVSATRSDAIAGFSSVQWNPNESDGNTFAAATCGRITGSTRLYDVRQCFSSDPDRPLSSKDAVLNYHTSLMQNSCSRGLIAAAAETNSICFDPSGRFLASSVSRYRPTIYAINDPDPLATLESSIVEDHVPPHSFRHAGVAPGTPAAPKKLSSCCTIKHGSFGLEQQTGDLHYAIGSDDFRAYIFRIPPVEDLKLRREFVSRKEWLRETSQLHKQRAPALKPHGLESETKASTQRPGSEAEAVGSDESDSDSDIAGEGEVDHDSEVAYCSGSILRADRIVRPAKLDRFSYVLGGGQSIVNTALIHPTLPYIFTAGITSDITVHSAAPLHRRNLGPKARYLATKTNGGGTRPRFLLPPSGLSLLGLDSDDESDAGILSSGGEGEQQDDEGDQDDDQDDHDDEDDEDDLDDELDDDQDDDLDDDWGDDGDEGDSSGVRSVARSGFDEADRTGRSASHADGTEAGVQSDDATVHDFLAAMRTDPMYASAAPAELDFHHDRHIGTYALSHLPSSLVPPADAESLSFSSSSQAYDDGGRTSDDGDGGVSDDDDSSSASSDDDNGDGGRPVFRRRHSRDSSDDGQLSAMMRAISPGPQWVWRQLHASDRREPSRLRLFDQLLRRDEMRPLTASFRVVPTSQPTAPTCASCHRPVRPPDEG</sequence>
<name>A0A5C3FRU3_PSEA2</name>
<dbReference type="InterPro" id="IPR015943">
    <property type="entry name" value="WD40/YVTN_repeat-like_dom_sf"/>
</dbReference>
<feature type="region of interest" description="Disordered" evidence="4">
    <location>
        <begin position="753"/>
        <end position="834"/>
    </location>
</feature>
<dbReference type="EMBL" id="OOIQ01000012">
    <property type="protein sequence ID" value="SPO47154.1"/>
    <property type="molecule type" value="Genomic_DNA"/>
</dbReference>
<dbReference type="GO" id="GO:0080008">
    <property type="term" value="C:Cul4-RING E3 ubiquitin ligase complex"/>
    <property type="evidence" value="ECO:0007669"/>
    <property type="project" value="TreeGrafter"/>
</dbReference>
<protein>
    <submittedName>
        <fullName evidence="5">Uncharacterized protein</fullName>
    </submittedName>
</protein>
<comment type="caution">
    <text evidence="5">The sequence shown here is derived from an EMBL/GenBank/DDBJ whole genome shotgun (WGS) entry which is preliminary data.</text>
</comment>
<dbReference type="GO" id="GO:0045717">
    <property type="term" value="P:negative regulation of fatty acid biosynthetic process"/>
    <property type="evidence" value="ECO:0007669"/>
    <property type="project" value="TreeGrafter"/>
</dbReference>
<evidence type="ECO:0000256" key="4">
    <source>
        <dbReference type="SAM" id="MobiDB-lite"/>
    </source>
</evidence>
<dbReference type="InterPro" id="IPR036322">
    <property type="entry name" value="WD40_repeat_dom_sf"/>
</dbReference>
<feature type="repeat" description="WD" evidence="3">
    <location>
        <begin position="148"/>
        <end position="189"/>
    </location>
</feature>
<evidence type="ECO:0000313" key="5">
    <source>
        <dbReference type="EMBL" id="SPO47154.1"/>
    </source>
</evidence>
<accession>A0A5C3FRU3</accession>
<dbReference type="PANTHER" id="PTHR15574">
    <property type="entry name" value="WD REPEAT DOMAIN-CONTAINING FAMILY"/>
    <property type="match status" value="1"/>
</dbReference>
<feature type="region of interest" description="Disordered" evidence="4">
    <location>
        <begin position="606"/>
        <end position="712"/>
    </location>
</feature>
<dbReference type="Proteomes" id="UP000325008">
    <property type="component" value="Unassembled WGS sequence"/>
</dbReference>
<evidence type="ECO:0000313" key="6">
    <source>
        <dbReference type="Proteomes" id="UP000325008"/>
    </source>
</evidence>
<dbReference type="SUPFAM" id="SSF50978">
    <property type="entry name" value="WD40 repeat-like"/>
    <property type="match status" value="1"/>
</dbReference>
<dbReference type="PROSITE" id="PS50082">
    <property type="entry name" value="WD_REPEATS_2"/>
    <property type="match status" value="1"/>
</dbReference>
<feature type="region of interest" description="Disordered" evidence="4">
    <location>
        <begin position="879"/>
        <end position="900"/>
    </location>
</feature>
<evidence type="ECO:0000256" key="1">
    <source>
        <dbReference type="ARBA" id="ARBA00022574"/>
    </source>
</evidence>
<feature type="compositionally biased region" description="Acidic residues" evidence="4">
    <location>
        <begin position="490"/>
        <end position="504"/>
    </location>
</feature>
<feature type="region of interest" description="Disordered" evidence="4">
    <location>
        <begin position="1"/>
        <end position="27"/>
    </location>
</feature>
<feature type="region of interest" description="Disordered" evidence="4">
    <location>
        <begin position="457"/>
        <end position="507"/>
    </location>
</feature>
<dbReference type="GO" id="GO:0005737">
    <property type="term" value="C:cytoplasm"/>
    <property type="evidence" value="ECO:0007669"/>
    <property type="project" value="TreeGrafter"/>
</dbReference>
<organism evidence="5 6">
    <name type="scientific">Pseudozyma antarctica</name>
    <name type="common">Yeast</name>
    <name type="synonym">Candida antarctica</name>
    <dbReference type="NCBI Taxonomy" id="84753"/>
    <lineage>
        <taxon>Eukaryota</taxon>
        <taxon>Fungi</taxon>
        <taxon>Dikarya</taxon>
        <taxon>Basidiomycota</taxon>
        <taxon>Ustilaginomycotina</taxon>
        <taxon>Ustilaginomycetes</taxon>
        <taxon>Ustilaginales</taxon>
        <taxon>Ustilaginaceae</taxon>
        <taxon>Moesziomyces</taxon>
    </lineage>
</organism>
<keyword evidence="6" id="KW-1185">Reference proteome</keyword>
<dbReference type="Gene3D" id="2.130.10.10">
    <property type="entry name" value="YVTN repeat-like/Quinoprotein amine dehydrogenase"/>
    <property type="match status" value="1"/>
</dbReference>
<keyword evidence="1 3" id="KW-0853">WD repeat</keyword>
<dbReference type="InterPro" id="IPR045151">
    <property type="entry name" value="DCAF8"/>
</dbReference>
<evidence type="ECO:0000256" key="2">
    <source>
        <dbReference type="ARBA" id="ARBA00022737"/>
    </source>
</evidence>
<reference evidence="5" key="1">
    <citation type="submission" date="2018-03" db="EMBL/GenBank/DDBJ databases">
        <authorList>
            <person name="Guldener U."/>
        </authorList>
    </citation>
    <scope>NUCLEOTIDE SEQUENCE [LARGE SCALE GENOMIC DNA]</scope>
    <source>
        <strain evidence="5">ATCC34888</strain>
    </source>
</reference>